<organism evidence="1 2">
    <name type="scientific">Nocardioides zeicaulis</name>
    <dbReference type="NCBI Taxonomy" id="1776857"/>
    <lineage>
        <taxon>Bacteria</taxon>
        <taxon>Bacillati</taxon>
        <taxon>Actinomycetota</taxon>
        <taxon>Actinomycetes</taxon>
        <taxon>Propionibacteriales</taxon>
        <taxon>Nocardioidaceae</taxon>
        <taxon>Nocardioides</taxon>
    </lineage>
</organism>
<dbReference type="Proteomes" id="UP001589698">
    <property type="component" value="Unassembled WGS sequence"/>
</dbReference>
<gene>
    <name evidence="1" type="ORF">ACFFJG_00755</name>
</gene>
<comment type="caution">
    <text evidence="1">The sequence shown here is derived from an EMBL/GenBank/DDBJ whole genome shotgun (WGS) entry which is preliminary data.</text>
</comment>
<evidence type="ECO:0000313" key="2">
    <source>
        <dbReference type="Proteomes" id="UP001589698"/>
    </source>
</evidence>
<name>A0ABV6DW79_9ACTN</name>
<proteinExistence type="predicted"/>
<protein>
    <submittedName>
        <fullName evidence="1">Type IV toxin-antitoxin system AbiEi family antitoxin domain-containing protein</fullName>
    </submittedName>
</protein>
<evidence type="ECO:0000313" key="1">
    <source>
        <dbReference type="EMBL" id="MFC0220991.1"/>
    </source>
</evidence>
<dbReference type="EMBL" id="JBHLXH010000001">
    <property type="protein sequence ID" value="MFC0220991.1"/>
    <property type="molecule type" value="Genomic_DNA"/>
</dbReference>
<accession>A0ABV6DW79</accession>
<dbReference type="RefSeq" id="WP_378516704.1">
    <property type="nucleotide sequence ID" value="NZ_CBCSDI010000041.1"/>
</dbReference>
<keyword evidence="2" id="KW-1185">Reference proteome</keyword>
<sequence length="88" mass="9797">MHLDTWLQSPFLDRTFPLPINEPFTAATALENGISRRDLARLVEVGLLRHPIKNCYVPASLPDDIPTRCACLRLVVPPDAVVVERHAG</sequence>
<reference evidence="1 2" key="1">
    <citation type="submission" date="2024-09" db="EMBL/GenBank/DDBJ databases">
        <authorList>
            <person name="Sun Q."/>
            <person name="Mori K."/>
        </authorList>
    </citation>
    <scope>NUCLEOTIDE SEQUENCE [LARGE SCALE GENOMIC DNA]</scope>
    <source>
        <strain evidence="1 2">CCM 8654</strain>
    </source>
</reference>